<feature type="domain" description="Fcf2 pre-rRNA processing C-terminal" evidence="2">
    <location>
        <begin position="76"/>
        <end position="166"/>
    </location>
</feature>
<comment type="caution">
    <text evidence="3">The sequence shown here is derived from an EMBL/GenBank/DDBJ whole genome shotgun (WGS) entry which is preliminary data.</text>
</comment>
<gene>
    <name evidence="3" type="ORF">BdWA1_000806</name>
</gene>
<dbReference type="Proteomes" id="UP001214638">
    <property type="component" value="Unassembled WGS sequence"/>
</dbReference>
<feature type="region of interest" description="Disordered" evidence="1">
    <location>
        <begin position="136"/>
        <end position="157"/>
    </location>
</feature>
<evidence type="ECO:0000256" key="1">
    <source>
        <dbReference type="SAM" id="MobiDB-lite"/>
    </source>
</evidence>
<reference evidence="3" key="1">
    <citation type="journal article" date="2023" name="Nat. Microbiol.">
        <title>Babesia duncani multi-omics identifies virulence factors and drug targets.</title>
        <authorList>
            <person name="Singh P."/>
            <person name="Lonardi S."/>
            <person name="Liang Q."/>
            <person name="Vydyam P."/>
            <person name="Khabirova E."/>
            <person name="Fang T."/>
            <person name="Gihaz S."/>
            <person name="Thekkiniath J."/>
            <person name="Munshi M."/>
            <person name="Abel S."/>
            <person name="Ciampossin L."/>
            <person name="Batugedara G."/>
            <person name="Gupta M."/>
            <person name="Lu X.M."/>
            <person name="Lenz T."/>
            <person name="Chakravarty S."/>
            <person name="Cornillot E."/>
            <person name="Hu Y."/>
            <person name="Ma W."/>
            <person name="Gonzalez L.M."/>
            <person name="Sanchez S."/>
            <person name="Estrada K."/>
            <person name="Sanchez-Flores A."/>
            <person name="Montero E."/>
            <person name="Harb O.S."/>
            <person name="Le Roch K.G."/>
            <person name="Mamoun C.B."/>
        </authorList>
    </citation>
    <scope>NUCLEOTIDE SEQUENCE</scope>
    <source>
        <strain evidence="3">WA1</strain>
    </source>
</reference>
<protein>
    <submittedName>
        <fullName evidence="3">Fcf2 pre-rRNA processing</fullName>
    </submittedName>
</protein>
<evidence type="ECO:0000313" key="3">
    <source>
        <dbReference type="EMBL" id="KAK2197803.1"/>
    </source>
</evidence>
<accession>A0AAD9PNU6</accession>
<dbReference type="GeneID" id="94335104"/>
<evidence type="ECO:0000259" key="2">
    <source>
        <dbReference type="Pfam" id="PF08698"/>
    </source>
</evidence>
<dbReference type="AlphaFoldDB" id="A0AAD9PNU6"/>
<keyword evidence="4" id="KW-1185">Reference proteome</keyword>
<dbReference type="EMBL" id="JALLKP010000001">
    <property type="protein sequence ID" value="KAK2197803.1"/>
    <property type="molecule type" value="Genomic_DNA"/>
</dbReference>
<dbReference type="Pfam" id="PF08698">
    <property type="entry name" value="Fcf2"/>
    <property type="match status" value="1"/>
</dbReference>
<dbReference type="InterPro" id="IPR014810">
    <property type="entry name" value="Fcf2_C"/>
</dbReference>
<evidence type="ECO:0000313" key="4">
    <source>
        <dbReference type="Proteomes" id="UP001214638"/>
    </source>
</evidence>
<name>A0AAD9PNU6_9APIC</name>
<sequence length="198" mass="22531">MGESETNDSLLLKYAGIHSSAIRDLYLNDKETLPESPEFALDLHEDIGDAVHVTVKPPPANTRLKRSKLERIRKLSWNPLVEREATPEMKRQWLALQLRGFVDPKKFYKRSLTRKIEQMPSKFDVGVMHQGSKLCAGAGNESQASGTVKSRRSKGKSILSQMLSSDLEWTRKRYREIQAAHTSGSKGWYARVAKRARH</sequence>
<organism evidence="3 4">
    <name type="scientific">Babesia duncani</name>
    <dbReference type="NCBI Taxonomy" id="323732"/>
    <lineage>
        <taxon>Eukaryota</taxon>
        <taxon>Sar</taxon>
        <taxon>Alveolata</taxon>
        <taxon>Apicomplexa</taxon>
        <taxon>Aconoidasida</taxon>
        <taxon>Piroplasmida</taxon>
        <taxon>Babesiidae</taxon>
        <taxon>Babesia</taxon>
    </lineage>
</organism>
<dbReference type="RefSeq" id="XP_067804645.1">
    <property type="nucleotide sequence ID" value="XM_067945854.1"/>
</dbReference>
<dbReference type="KEGG" id="bdw:94335104"/>
<proteinExistence type="predicted"/>